<proteinExistence type="predicted"/>
<protein>
    <submittedName>
        <fullName evidence="1">Uncharacterized protein</fullName>
    </submittedName>
</protein>
<evidence type="ECO:0000313" key="1">
    <source>
        <dbReference type="EMBL" id="KKN81364.1"/>
    </source>
</evidence>
<dbReference type="EMBL" id="LAZR01000215">
    <property type="protein sequence ID" value="KKN81364.1"/>
    <property type="molecule type" value="Genomic_DNA"/>
</dbReference>
<name>A0A0F9TPY1_9ZZZZ</name>
<organism evidence="1">
    <name type="scientific">marine sediment metagenome</name>
    <dbReference type="NCBI Taxonomy" id="412755"/>
    <lineage>
        <taxon>unclassified sequences</taxon>
        <taxon>metagenomes</taxon>
        <taxon>ecological metagenomes</taxon>
    </lineage>
</organism>
<dbReference type="AlphaFoldDB" id="A0A0F9TPY1"/>
<accession>A0A0F9TPY1</accession>
<gene>
    <name evidence="1" type="ORF">LCGC14_0319770</name>
</gene>
<comment type="caution">
    <text evidence="1">The sequence shown here is derived from an EMBL/GenBank/DDBJ whole genome shotgun (WGS) entry which is preliminary data.</text>
</comment>
<reference evidence="1" key="1">
    <citation type="journal article" date="2015" name="Nature">
        <title>Complex archaea that bridge the gap between prokaryotes and eukaryotes.</title>
        <authorList>
            <person name="Spang A."/>
            <person name="Saw J.H."/>
            <person name="Jorgensen S.L."/>
            <person name="Zaremba-Niedzwiedzka K."/>
            <person name="Martijn J."/>
            <person name="Lind A.E."/>
            <person name="van Eijk R."/>
            <person name="Schleper C."/>
            <person name="Guy L."/>
            <person name="Ettema T.J."/>
        </authorList>
    </citation>
    <scope>NUCLEOTIDE SEQUENCE</scope>
</reference>
<sequence length="108" mass="11583">MGAAMIMFDRAKKFGPLARKVTKFARAEVETGRARAIEACKRNKMPGPQNSYGDYRNRVVDECVSSIGAMSFDDPGKACDACEGNVRAGKHCWACGLEGPAGQGHEAT</sequence>